<dbReference type="AlphaFoldDB" id="A0AAD7D6F7"/>
<evidence type="ECO:0000313" key="3">
    <source>
        <dbReference type="Proteomes" id="UP001221757"/>
    </source>
</evidence>
<organism evidence="2 3">
    <name type="scientific">Mycena rosella</name>
    <name type="common">Pink bonnet</name>
    <name type="synonym">Agaricus rosellus</name>
    <dbReference type="NCBI Taxonomy" id="1033263"/>
    <lineage>
        <taxon>Eukaryota</taxon>
        <taxon>Fungi</taxon>
        <taxon>Dikarya</taxon>
        <taxon>Basidiomycota</taxon>
        <taxon>Agaricomycotina</taxon>
        <taxon>Agaricomycetes</taxon>
        <taxon>Agaricomycetidae</taxon>
        <taxon>Agaricales</taxon>
        <taxon>Marasmiineae</taxon>
        <taxon>Mycenaceae</taxon>
        <taxon>Mycena</taxon>
    </lineage>
</organism>
<protein>
    <recommendedName>
        <fullName evidence="4">Hydrophobin</fullName>
    </recommendedName>
</protein>
<evidence type="ECO:0008006" key="4">
    <source>
        <dbReference type="Google" id="ProtNLM"/>
    </source>
</evidence>
<feature type="chain" id="PRO_5042267469" description="Hydrophobin" evidence="1">
    <location>
        <begin position="28"/>
        <end position="91"/>
    </location>
</feature>
<evidence type="ECO:0000256" key="1">
    <source>
        <dbReference type="SAM" id="SignalP"/>
    </source>
</evidence>
<reference evidence="2" key="1">
    <citation type="submission" date="2023-03" db="EMBL/GenBank/DDBJ databases">
        <title>Massive genome expansion in bonnet fungi (Mycena s.s.) driven by repeated elements and novel gene families across ecological guilds.</title>
        <authorList>
            <consortium name="Lawrence Berkeley National Laboratory"/>
            <person name="Harder C.B."/>
            <person name="Miyauchi S."/>
            <person name="Viragh M."/>
            <person name="Kuo A."/>
            <person name="Thoen E."/>
            <person name="Andreopoulos B."/>
            <person name="Lu D."/>
            <person name="Skrede I."/>
            <person name="Drula E."/>
            <person name="Henrissat B."/>
            <person name="Morin E."/>
            <person name="Kohler A."/>
            <person name="Barry K."/>
            <person name="LaButti K."/>
            <person name="Morin E."/>
            <person name="Salamov A."/>
            <person name="Lipzen A."/>
            <person name="Mereny Z."/>
            <person name="Hegedus B."/>
            <person name="Baldrian P."/>
            <person name="Stursova M."/>
            <person name="Weitz H."/>
            <person name="Taylor A."/>
            <person name="Grigoriev I.V."/>
            <person name="Nagy L.G."/>
            <person name="Martin F."/>
            <person name="Kauserud H."/>
        </authorList>
    </citation>
    <scope>NUCLEOTIDE SEQUENCE</scope>
    <source>
        <strain evidence="2">CBHHK067</strain>
    </source>
</reference>
<accession>A0AAD7D6F7</accession>
<keyword evidence="3" id="KW-1185">Reference proteome</keyword>
<dbReference type="Proteomes" id="UP001221757">
    <property type="component" value="Unassembled WGS sequence"/>
</dbReference>
<dbReference type="EMBL" id="JARKIE010000120">
    <property type="protein sequence ID" value="KAJ7681288.1"/>
    <property type="molecule type" value="Genomic_DNA"/>
</dbReference>
<feature type="non-terminal residue" evidence="2">
    <location>
        <position position="91"/>
    </location>
</feature>
<keyword evidence="1" id="KW-0732">Signal</keyword>
<proteinExistence type="predicted"/>
<sequence>ICRMFIDLYSIAMFTLTVLVLGQGAVAVPQTLGATCGGASDPPCPGIQHCCVNSNTGTSTQVSLLRSHCLQSVYLRFKFKVPDSMVLNQRF</sequence>
<gene>
    <name evidence="2" type="ORF">B0H17DRAFT_1076570</name>
</gene>
<feature type="signal peptide" evidence="1">
    <location>
        <begin position="1"/>
        <end position="27"/>
    </location>
</feature>
<comment type="caution">
    <text evidence="2">The sequence shown here is derived from an EMBL/GenBank/DDBJ whole genome shotgun (WGS) entry which is preliminary data.</text>
</comment>
<evidence type="ECO:0000313" key="2">
    <source>
        <dbReference type="EMBL" id="KAJ7681288.1"/>
    </source>
</evidence>
<name>A0AAD7D6F7_MYCRO</name>